<reference evidence="3 4" key="1">
    <citation type="submission" date="2022-12" db="EMBL/GenBank/DDBJ databases">
        <title>Two new species, Stenotrophomonas aracearum and Stenotrophomonas oahuensis, isolated from Anthurium (Araceae family) in Hawaii.</title>
        <authorList>
            <person name="Chunag S.C."/>
            <person name="Dobhal S."/>
            <person name="Alvarez A."/>
            <person name="Arif M."/>
        </authorList>
    </citation>
    <scope>NUCLEOTIDE SEQUENCE [LARGE SCALE GENOMIC DNA]</scope>
    <source>
        <strain evidence="3 4">A5588</strain>
    </source>
</reference>
<evidence type="ECO:0000256" key="1">
    <source>
        <dbReference type="SAM" id="MobiDB-lite"/>
    </source>
</evidence>
<feature type="region of interest" description="Disordered" evidence="1">
    <location>
        <begin position="149"/>
        <end position="201"/>
    </location>
</feature>
<sequence>MNIAPWTPAVLLLALAGIAPAHAADAPKAEQGRPGKGLNEIPDPELNLMRGRYTVNGTSVAWFGVTMISQWQAGNQSAQAALTLGMDFRNSTSTPKVTFTPSVTVTAADAPLPVTPGRSVDSSGLQNVAGLTQSVQVAGDNNVASNATQLNVRDGSAPPTTETPAAPAAVAQTSPQESAAPQATAQQPSVEQAVAQQAPAQQATAQQGGVSAVAQQDGNSASVKLDIQGVGQVQQWIRNGSVGQSIAISSDGQAVRNRMQIDLVRQTLASGASLNQNVAQAMNLVRGVGMGPGQ</sequence>
<name>A0ABY9YAE8_9GAMM</name>
<evidence type="ECO:0000313" key="4">
    <source>
        <dbReference type="Proteomes" id="UP001305421"/>
    </source>
</evidence>
<protein>
    <submittedName>
        <fullName evidence="3">Uncharacterized protein</fullName>
    </submittedName>
</protein>
<feature type="signal peptide" evidence="2">
    <location>
        <begin position="1"/>
        <end position="23"/>
    </location>
</feature>
<keyword evidence="4" id="KW-1185">Reference proteome</keyword>
<dbReference type="EMBL" id="CP115543">
    <property type="protein sequence ID" value="WNH47673.1"/>
    <property type="molecule type" value="Genomic_DNA"/>
</dbReference>
<feature type="compositionally biased region" description="Low complexity" evidence="1">
    <location>
        <begin position="157"/>
        <end position="201"/>
    </location>
</feature>
<gene>
    <name evidence="3" type="ORF">PDM28_13405</name>
</gene>
<proteinExistence type="predicted"/>
<dbReference type="Proteomes" id="UP001305421">
    <property type="component" value="Chromosome"/>
</dbReference>
<keyword evidence="2" id="KW-0732">Signal</keyword>
<dbReference type="RefSeq" id="WP_311182398.1">
    <property type="nucleotide sequence ID" value="NZ_CP115543.1"/>
</dbReference>
<feature type="chain" id="PRO_5047156302" evidence="2">
    <location>
        <begin position="24"/>
        <end position="294"/>
    </location>
</feature>
<accession>A0ABY9YAE8</accession>
<evidence type="ECO:0000256" key="2">
    <source>
        <dbReference type="SAM" id="SignalP"/>
    </source>
</evidence>
<organism evidence="3 4">
    <name type="scientific">Stenotrophomonas aracearum</name>
    <dbReference type="NCBI Taxonomy" id="3003272"/>
    <lineage>
        <taxon>Bacteria</taxon>
        <taxon>Pseudomonadati</taxon>
        <taxon>Pseudomonadota</taxon>
        <taxon>Gammaproteobacteria</taxon>
        <taxon>Lysobacterales</taxon>
        <taxon>Lysobacteraceae</taxon>
        <taxon>Stenotrophomonas</taxon>
    </lineage>
</organism>
<evidence type="ECO:0000313" key="3">
    <source>
        <dbReference type="EMBL" id="WNH47673.1"/>
    </source>
</evidence>